<sequence length="31" mass="3679">MNKLLVDHHLERSLLDIGSNFLTLMISFKRH</sequence>
<evidence type="ECO:0000313" key="1">
    <source>
        <dbReference type="EMBL" id="JAD73317.1"/>
    </source>
</evidence>
<dbReference type="AlphaFoldDB" id="A0A0A9CP78"/>
<proteinExistence type="predicted"/>
<organism evidence="1">
    <name type="scientific">Arundo donax</name>
    <name type="common">Giant reed</name>
    <name type="synonym">Donax arundinaceus</name>
    <dbReference type="NCBI Taxonomy" id="35708"/>
    <lineage>
        <taxon>Eukaryota</taxon>
        <taxon>Viridiplantae</taxon>
        <taxon>Streptophyta</taxon>
        <taxon>Embryophyta</taxon>
        <taxon>Tracheophyta</taxon>
        <taxon>Spermatophyta</taxon>
        <taxon>Magnoliopsida</taxon>
        <taxon>Liliopsida</taxon>
        <taxon>Poales</taxon>
        <taxon>Poaceae</taxon>
        <taxon>PACMAD clade</taxon>
        <taxon>Arundinoideae</taxon>
        <taxon>Arundineae</taxon>
        <taxon>Arundo</taxon>
    </lineage>
</organism>
<dbReference type="EMBL" id="GBRH01224578">
    <property type="protein sequence ID" value="JAD73317.1"/>
    <property type="molecule type" value="Transcribed_RNA"/>
</dbReference>
<reference evidence="1" key="1">
    <citation type="submission" date="2014-09" db="EMBL/GenBank/DDBJ databases">
        <authorList>
            <person name="Magalhaes I.L.F."/>
            <person name="Oliveira U."/>
            <person name="Santos F.R."/>
            <person name="Vidigal T.H.D.A."/>
            <person name="Brescovit A.D."/>
            <person name="Santos A.J."/>
        </authorList>
    </citation>
    <scope>NUCLEOTIDE SEQUENCE</scope>
    <source>
        <tissue evidence="1">Shoot tissue taken approximately 20 cm above the soil surface</tissue>
    </source>
</reference>
<accession>A0A0A9CP78</accession>
<reference evidence="1" key="2">
    <citation type="journal article" date="2015" name="Data Brief">
        <title>Shoot transcriptome of the giant reed, Arundo donax.</title>
        <authorList>
            <person name="Barrero R.A."/>
            <person name="Guerrero F.D."/>
            <person name="Moolhuijzen P."/>
            <person name="Goolsby J.A."/>
            <person name="Tidwell J."/>
            <person name="Bellgard S.E."/>
            <person name="Bellgard M.I."/>
        </authorList>
    </citation>
    <scope>NUCLEOTIDE SEQUENCE</scope>
    <source>
        <tissue evidence="1">Shoot tissue taken approximately 20 cm above the soil surface</tissue>
    </source>
</reference>
<protein>
    <submittedName>
        <fullName evidence="1">Uncharacterized protein</fullName>
    </submittedName>
</protein>
<name>A0A0A9CP78_ARUDO</name>